<keyword evidence="2" id="KW-1185">Reference proteome</keyword>
<reference evidence="1" key="1">
    <citation type="submission" date="2022-08" db="UniProtKB">
        <authorList>
            <consortium name="EnsemblMetazoa"/>
        </authorList>
    </citation>
    <scope>IDENTIFICATION</scope>
    <source>
        <strain evidence="1">05x7-T-G4-1.051#20</strain>
    </source>
</reference>
<protein>
    <submittedName>
        <fullName evidence="1">Uncharacterized protein</fullName>
    </submittedName>
</protein>
<sequence>MADVKSSSWTCVSEGDKVAVFDDVSLVLMTPSPEEVLKNGEREDDSADGVIFRGCNDHRQNLTFRNSSSWFRIESAKNPMNGEDVYHVVKDVCGMASKELRINDRLVCLNDENTRVKSLQDVELMWELLKKSPAIKMGIWRWMYNDTGPQIYEVKIAFYNSQNPGSSKELSSLYLVRKSSRKVKNLKWKSYFKPFCLRIVCKTGTYVSANVEDLNLRGNTVNPPKNRSRFLLRFFKCMVQNEDGSMNTRSGFVGKFNINGKCYDISSAISELSSTVMLRPHATFNLSNPDERFFLTYKLEKDDDVFESLLYENMFMKFNIETETIIMHKRQERNPFFLFQRFVDRCQVLPTVDIHAMRTFSFVPLDDVEGDDSNDDNLDGDSDDNV</sequence>
<dbReference type="EnsemblMetazoa" id="G15141.1">
    <property type="protein sequence ID" value="G15141.1:cds"/>
    <property type="gene ID" value="G15141"/>
</dbReference>
<name>A0A8W8INK3_MAGGI</name>
<dbReference type="Proteomes" id="UP000005408">
    <property type="component" value="Unassembled WGS sequence"/>
</dbReference>
<dbReference type="AlphaFoldDB" id="A0A8W8INK3"/>
<evidence type="ECO:0000313" key="2">
    <source>
        <dbReference type="Proteomes" id="UP000005408"/>
    </source>
</evidence>
<evidence type="ECO:0000313" key="1">
    <source>
        <dbReference type="EnsemblMetazoa" id="G15141.1:cds"/>
    </source>
</evidence>
<accession>A0A8W8INK3</accession>
<proteinExistence type="predicted"/>
<organism evidence="1 2">
    <name type="scientific">Magallana gigas</name>
    <name type="common">Pacific oyster</name>
    <name type="synonym">Crassostrea gigas</name>
    <dbReference type="NCBI Taxonomy" id="29159"/>
    <lineage>
        <taxon>Eukaryota</taxon>
        <taxon>Metazoa</taxon>
        <taxon>Spiralia</taxon>
        <taxon>Lophotrochozoa</taxon>
        <taxon>Mollusca</taxon>
        <taxon>Bivalvia</taxon>
        <taxon>Autobranchia</taxon>
        <taxon>Pteriomorphia</taxon>
        <taxon>Ostreida</taxon>
        <taxon>Ostreoidea</taxon>
        <taxon>Ostreidae</taxon>
        <taxon>Magallana</taxon>
    </lineage>
</organism>